<dbReference type="EMBL" id="JAACXV010013862">
    <property type="protein sequence ID" value="KAF7272056.1"/>
    <property type="molecule type" value="Genomic_DNA"/>
</dbReference>
<evidence type="ECO:0000313" key="3">
    <source>
        <dbReference type="EMBL" id="KAF7272056.1"/>
    </source>
</evidence>
<protein>
    <recommendedName>
        <fullName evidence="2">EB domain-containing protein</fullName>
    </recommendedName>
</protein>
<evidence type="ECO:0000256" key="1">
    <source>
        <dbReference type="SAM" id="SignalP"/>
    </source>
</evidence>
<proteinExistence type="predicted"/>
<accession>A0A834M8D9</accession>
<gene>
    <name evidence="3" type="ORF">GWI33_015129</name>
</gene>
<feature type="chain" id="PRO_5032702389" description="EB domain-containing protein" evidence="1">
    <location>
        <begin position="21"/>
        <end position="252"/>
    </location>
</feature>
<name>A0A834M8D9_RHYFE</name>
<dbReference type="InterPro" id="IPR006149">
    <property type="entry name" value="EB_dom"/>
</dbReference>
<organism evidence="3 4">
    <name type="scientific">Rhynchophorus ferrugineus</name>
    <name type="common">Red palm weevil</name>
    <name type="synonym">Curculio ferrugineus</name>
    <dbReference type="NCBI Taxonomy" id="354439"/>
    <lineage>
        <taxon>Eukaryota</taxon>
        <taxon>Metazoa</taxon>
        <taxon>Ecdysozoa</taxon>
        <taxon>Arthropoda</taxon>
        <taxon>Hexapoda</taxon>
        <taxon>Insecta</taxon>
        <taxon>Pterygota</taxon>
        <taxon>Neoptera</taxon>
        <taxon>Endopterygota</taxon>
        <taxon>Coleoptera</taxon>
        <taxon>Polyphaga</taxon>
        <taxon>Cucujiformia</taxon>
        <taxon>Curculionidae</taxon>
        <taxon>Dryophthorinae</taxon>
        <taxon>Rhynchophorus</taxon>
    </lineage>
</organism>
<evidence type="ECO:0000313" key="4">
    <source>
        <dbReference type="Proteomes" id="UP000625711"/>
    </source>
</evidence>
<comment type="caution">
    <text evidence="3">The sequence shown here is derived from an EMBL/GenBank/DDBJ whole genome shotgun (WGS) entry which is preliminary data.</text>
</comment>
<sequence length="252" mass="27594">MDSVKLLCVVLVFRVLAASGDELLLRSTHRLKAIEITSCETDIDCEDIENGTCENFMCSCGNTRNCVNKNKVMVTKIGENCTTVDDCNIEGSLCINGKCACHKGNVASQDQRTCLKIATGLGSTCKDRVQCQAAVSHSTCQNDKCDCEEQMHQYNGSCYRNVGLGKDCEHQGECSAVTFAECVAGVCVCRDGYVRSLKSEKCLAIAAKIDAPCYEDVQCSTRFGKAICKTGHCQCEELYNFKQSRNVCVRDM</sequence>
<dbReference type="PANTHER" id="PTHR39069:SF8">
    <property type="entry name" value="FI17111P1"/>
    <property type="match status" value="1"/>
</dbReference>
<keyword evidence="4" id="KW-1185">Reference proteome</keyword>
<dbReference type="PANTHER" id="PTHR39069">
    <property type="entry name" value="ECDYSONE-INDUCIBLE GENE E1, ISOFORM A"/>
    <property type="match status" value="1"/>
</dbReference>
<feature type="domain" description="EB" evidence="2">
    <location>
        <begin position="147"/>
        <end position="197"/>
    </location>
</feature>
<dbReference type="OrthoDB" id="5912242at2759"/>
<dbReference type="Proteomes" id="UP000625711">
    <property type="component" value="Unassembled WGS sequence"/>
</dbReference>
<reference evidence="3" key="1">
    <citation type="submission" date="2020-08" db="EMBL/GenBank/DDBJ databases">
        <title>Genome sequencing and assembly of the red palm weevil Rhynchophorus ferrugineus.</title>
        <authorList>
            <person name="Dias G.B."/>
            <person name="Bergman C.M."/>
            <person name="Manee M."/>
        </authorList>
    </citation>
    <scope>NUCLEOTIDE SEQUENCE</scope>
    <source>
        <strain evidence="3">AA-2017</strain>
        <tissue evidence="3">Whole larva</tissue>
    </source>
</reference>
<dbReference type="Pfam" id="PF01683">
    <property type="entry name" value="EB"/>
    <property type="match status" value="1"/>
</dbReference>
<evidence type="ECO:0000259" key="2">
    <source>
        <dbReference type="Pfam" id="PF01683"/>
    </source>
</evidence>
<feature type="signal peptide" evidence="1">
    <location>
        <begin position="1"/>
        <end position="20"/>
    </location>
</feature>
<feature type="non-terminal residue" evidence="3">
    <location>
        <position position="1"/>
    </location>
</feature>
<keyword evidence="1" id="KW-0732">Signal</keyword>
<dbReference type="AlphaFoldDB" id="A0A834M8D9"/>